<organism evidence="1">
    <name type="scientific">marine sediment metagenome</name>
    <dbReference type="NCBI Taxonomy" id="412755"/>
    <lineage>
        <taxon>unclassified sequences</taxon>
        <taxon>metagenomes</taxon>
        <taxon>ecological metagenomes</taxon>
    </lineage>
</organism>
<name>X1UVN4_9ZZZZ</name>
<sequence>MRTEKARGEFLEAKQNLSPRTLEQYSQALDYLERECPKMP</sequence>
<evidence type="ECO:0008006" key="2">
    <source>
        <dbReference type="Google" id="ProtNLM"/>
    </source>
</evidence>
<protein>
    <recommendedName>
        <fullName evidence="2">Core-binding (CB) domain-containing protein</fullName>
    </recommendedName>
</protein>
<dbReference type="EMBL" id="BARW01023505">
    <property type="protein sequence ID" value="GAI96434.1"/>
    <property type="molecule type" value="Genomic_DNA"/>
</dbReference>
<feature type="non-terminal residue" evidence="1">
    <location>
        <position position="40"/>
    </location>
</feature>
<dbReference type="AlphaFoldDB" id="X1UVN4"/>
<gene>
    <name evidence="1" type="ORF">S12H4_38965</name>
</gene>
<comment type="caution">
    <text evidence="1">The sequence shown here is derived from an EMBL/GenBank/DDBJ whole genome shotgun (WGS) entry which is preliminary data.</text>
</comment>
<reference evidence="1" key="1">
    <citation type="journal article" date="2014" name="Front. Microbiol.">
        <title>High frequency of phylogenetically diverse reductive dehalogenase-homologous genes in deep subseafloor sedimentary metagenomes.</title>
        <authorList>
            <person name="Kawai M."/>
            <person name="Futagami T."/>
            <person name="Toyoda A."/>
            <person name="Takaki Y."/>
            <person name="Nishi S."/>
            <person name="Hori S."/>
            <person name="Arai W."/>
            <person name="Tsubouchi T."/>
            <person name="Morono Y."/>
            <person name="Uchiyama I."/>
            <person name="Ito T."/>
            <person name="Fujiyama A."/>
            <person name="Inagaki F."/>
            <person name="Takami H."/>
        </authorList>
    </citation>
    <scope>NUCLEOTIDE SEQUENCE</scope>
    <source>
        <strain evidence="1">Expedition CK06-06</strain>
    </source>
</reference>
<accession>X1UVN4</accession>
<evidence type="ECO:0000313" key="1">
    <source>
        <dbReference type="EMBL" id="GAI96434.1"/>
    </source>
</evidence>
<proteinExistence type="predicted"/>